<gene>
    <name evidence="2" type="ORF">VKT23_018592</name>
</gene>
<feature type="compositionally biased region" description="Polar residues" evidence="1">
    <location>
        <begin position="270"/>
        <end position="290"/>
    </location>
</feature>
<organism evidence="2 3">
    <name type="scientific">Marasmiellus scandens</name>
    <dbReference type="NCBI Taxonomy" id="2682957"/>
    <lineage>
        <taxon>Eukaryota</taxon>
        <taxon>Fungi</taxon>
        <taxon>Dikarya</taxon>
        <taxon>Basidiomycota</taxon>
        <taxon>Agaricomycotina</taxon>
        <taxon>Agaricomycetes</taxon>
        <taxon>Agaricomycetidae</taxon>
        <taxon>Agaricales</taxon>
        <taxon>Marasmiineae</taxon>
        <taxon>Omphalotaceae</taxon>
        <taxon>Marasmiellus</taxon>
    </lineage>
</organism>
<keyword evidence="3" id="KW-1185">Reference proteome</keyword>
<name>A0ABR1INL8_9AGAR</name>
<evidence type="ECO:0000256" key="1">
    <source>
        <dbReference type="SAM" id="MobiDB-lite"/>
    </source>
</evidence>
<dbReference type="Pfam" id="PF11917">
    <property type="entry name" value="DUF3435"/>
    <property type="match status" value="1"/>
</dbReference>
<proteinExistence type="predicted"/>
<dbReference type="EMBL" id="JBANRG010000086">
    <property type="protein sequence ID" value="KAK7437347.1"/>
    <property type="molecule type" value="Genomic_DNA"/>
</dbReference>
<evidence type="ECO:0000313" key="2">
    <source>
        <dbReference type="EMBL" id="KAK7437347.1"/>
    </source>
</evidence>
<feature type="region of interest" description="Disordered" evidence="1">
    <location>
        <begin position="245"/>
        <end position="298"/>
    </location>
</feature>
<accession>A0ABR1INL8</accession>
<protein>
    <submittedName>
        <fullName evidence="2">Uncharacterized protein</fullName>
    </submittedName>
</protein>
<evidence type="ECO:0000313" key="3">
    <source>
        <dbReference type="Proteomes" id="UP001498398"/>
    </source>
</evidence>
<reference evidence="2 3" key="1">
    <citation type="submission" date="2024-01" db="EMBL/GenBank/DDBJ databases">
        <title>A draft genome for the cacao thread blight pathogen Marasmiellus scandens.</title>
        <authorList>
            <person name="Baruah I.K."/>
            <person name="Leung J."/>
            <person name="Bukari Y."/>
            <person name="Amoako-Attah I."/>
            <person name="Meinhardt L.W."/>
            <person name="Bailey B.A."/>
            <person name="Cohen S.P."/>
        </authorList>
    </citation>
    <scope>NUCLEOTIDE SEQUENCE [LARGE SCALE GENOMIC DNA]</scope>
    <source>
        <strain evidence="2 3">GH-19</strain>
    </source>
</reference>
<dbReference type="Proteomes" id="UP001498398">
    <property type="component" value="Unassembled WGS sequence"/>
</dbReference>
<dbReference type="InterPro" id="IPR021842">
    <property type="entry name" value="DUF3435"/>
</dbReference>
<comment type="caution">
    <text evidence="2">The sequence shown here is derived from an EMBL/GenBank/DDBJ whole genome shotgun (WGS) entry which is preliminary data.</text>
</comment>
<sequence length="669" mass="74695">MSIVALGHYFQVFDIQMDLFEFLSKKENFAKLPFLLPIKDSASNLPVFRAGPPNKDLDPKLVTDPMSYEALAGILSRLGSALGYPLRAYFFRYGFAKIMGAALPEHLLKYLMGHKLESNHALTTYQTNDRDMDLTATRYGTESDISISSYVSSVAYTEDNTKVRYVDAEAAKFLELLRNDPQVAYFRQEHFKARELCEREWGSWEAALATGEMQEEEDARIVAAKELWADLMEACAAVRDCSHASKPKQSSLNPEAQHSNQTKHDHGSSHIPNPTSNLVSSIPENSFPVQSSSLPLESSSHNILDSPLLHLSLDPDQFSIVSTSPHLLSLPPLPHMNFSDGEEDDKLFVHLEDPLTWGKSSRAMPPSPQSPLNMELMSLPTASSDDVQTATDPTTIKASEIIPDAEMEVLKALSKESNATLVLKSADKGLGRLQLLKYFYQFIQAGDKLNEQICIMCDVKQLGTTVSFLKHLESCQKKIMTKRGMQQCPCCNTWLPNDNPDHPHYNRCFEKVVDRMVHQSKRDVVIDDEDNEKSEDQIAVEEIADDAPSSILDKDVNPDGLNWTLLNVAQILNHLHHSHGYDLLVATNSGNSSDCKLGEEDLQTTSIMFLSEAKEFCGITKQKMPAVCLKDYGTPTQIQQMRKRGTAAASKFLMQTDRSMEAGPSSRKN</sequence>
<feature type="compositionally biased region" description="Polar residues" evidence="1">
    <location>
        <begin position="247"/>
        <end position="260"/>
    </location>
</feature>